<sequence>MRWLRRLIRRNMRPMHELDAMEWRKRLAFVYAFVAWNALGVVIYYTYNKKHDWAAYYGLKLEEEAEQRPGFYWADTLGVKKATIVRVEGFKITDKTEYVAEPTK</sequence>
<protein>
    <submittedName>
        <fullName evidence="1">Uncharacterized protein</fullName>
    </submittedName>
</protein>
<proteinExistence type="predicted"/>
<accession>A0A1B6ERQ1</accession>
<dbReference type="EMBL" id="GECZ01021796">
    <property type="protein sequence ID" value="JAS47973.1"/>
    <property type="molecule type" value="Transcribed_RNA"/>
</dbReference>
<reference evidence="1" key="1">
    <citation type="submission" date="2015-11" db="EMBL/GenBank/DDBJ databases">
        <title>De novo transcriptome assembly of four potential Pierce s Disease insect vectors from Arizona vineyards.</title>
        <authorList>
            <person name="Tassone E.E."/>
        </authorList>
    </citation>
    <scope>NUCLEOTIDE SEQUENCE</scope>
</reference>
<evidence type="ECO:0000313" key="2">
    <source>
        <dbReference type="EMBL" id="JAS47973.1"/>
    </source>
</evidence>
<organism evidence="1">
    <name type="scientific">Cuerna arida</name>
    <dbReference type="NCBI Taxonomy" id="1464854"/>
    <lineage>
        <taxon>Eukaryota</taxon>
        <taxon>Metazoa</taxon>
        <taxon>Ecdysozoa</taxon>
        <taxon>Arthropoda</taxon>
        <taxon>Hexapoda</taxon>
        <taxon>Insecta</taxon>
        <taxon>Pterygota</taxon>
        <taxon>Neoptera</taxon>
        <taxon>Paraneoptera</taxon>
        <taxon>Hemiptera</taxon>
        <taxon>Auchenorrhyncha</taxon>
        <taxon>Membracoidea</taxon>
        <taxon>Cicadellidae</taxon>
        <taxon>Cicadellinae</taxon>
        <taxon>Proconiini</taxon>
        <taxon>Cuerna</taxon>
    </lineage>
</organism>
<dbReference type="EMBL" id="GECZ01029157">
    <property type="protein sequence ID" value="JAS40612.1"/>
    <property type="molecule type" value="Transcribed_RNA"/>
</dbReference>
<evidence type="ECO:0000313" key="1">
    <source>
        <dbReference type="EMBL" id="JAS40612.1"/>
    </source>
</evidence>
<dbReference type="AlphaFoldDB" id="A0A1B6ERQ1"/>
<gene>
    <name evidence="2" type="ORF">g.17327</name>
    <name evidence="1" type="ORF">g.17328</name>
</gene>
<name>A0A1B6ERQ1_9HEMI</name>